<keyword evidence="1" id="KW-0812">Transmembrane</keyword>
<feature type="transmembrane region" description="Helical" evidence="1">
    <location>
        <begin position="43"/>
        <end position="62"/>
    </location>
</feature>
<reference evidence="2 3" key="1">
    <citation type="submission" date="2020-04" db="EMBL/GenBank/DDBJ databases">
        <authorList>
            <person name="De Canck E."/>
        </authorList>
    </citation>
    <scope>NUCLEOTIDE SEQUENCE [LARGE SCALE GENOMIC DNA]</scope>
    <source>
        <strain evidence="2 3">LMG 28688</strain>
    </source>
</reference>
<keyword evidence="1" id="KW-1133">Transmembrane helix</keyword>
<protein>
    <recommendedName>
        <fullName evidence="4">Transmembrane protein</fullName>
    </recommendedName>
</protein>
<feature type="transmembrane region" description="Helical" evidence="1">
    <location>
        <begin position="110"/>
        <end position="132"/>
    </location>
</feature>
<sequence>MKRSLHAMAGLIAIAMIVLFIVATLYSEFSGNRDLIFVVKRGIAFPGIEILVCVMVLAGGSGRSLAKSRSVALAAKKARRMRFVALNGIAILIPCAILLAYWATYGILTARFYVVQSIEILAGLTNLTMLVLNMRDGLLLKRTRTGKATAGTRRET</sequence>
<dbReference type="Proteomes" id="UP000494119">
    <property type="component" value="Unassembled WGS sequence"/>
</dbReference>
<dbReference type="AlphaFoldDB" id="A0A6J5GH68"/>
<evidence type="ECO:0000256" key="1">
    <source>
        <dbReference type="SAM" id="Phobius"/>
    </source>
</evidence>
<keyword evidence="1" id="KW-0472">Membrane</keyword>
<evidence type="ECO:0000313" key="2">
    <source>
        <dbReference type="EMBL" id="CAB3800765.1"/>
    </source>
</evidence>
<accession>A0A6J5GH68</accession>
<gene>
    <name evidence="2" type="ORF">LMG28688_05235</name>
</gene>
<evidence type="ECO:0000313" key="3">
    <source>
        <dbReference type="Proteomes" id="UP000494119"/>
    </source>
</evidence>
<dbReference type="RefSeq" id="WP_175197135.1">
    <property type="nucleotide sequence ID" value="NZ_CADIKL010000033.1"/>
</dbReference>
<keyword evidence="3" id="KW-1185">Reference proteome</keyword>
<feature type="transmembrane region" description="Helical" evidence="1">
    <location>
        <begin position="7"/>
        <end position="27"/>
    </location>
</feature>
<proteinExistence type="predicted"/>
<name>A0A6J5GH68_9BURK</name>
<evidence type="ECO:0008006" key="4">
    <source>
        <dbReference type="Google" id="ProtNLM"/>
    </source>
</evidence>
<dbReference type="EMBL" id="CADIKL010000033">
    <property type="protein sequence ID" value="CAB3800765.1"/>
    <property type="molecule type" value="Genomic_DNA"/>
</dbReference>
<feature type="transmembrane region" description="Helical" evidence="1">
    <location>
        <begin position="83"/>
        <end position="104"/>
    </location>
</feature>
<organism evidence="2 3">
    <name type="scientific">Paraburkholderia caffeinitolerans</name>
    <dbReference type="NCBI Taxonomy" id="1723730"/>
    <lineage>
        <taxon>Bacteria</taxon>
        <taxon>Pseudomonadati</taxon>
        <taxon>Pseudomonadota</taxon>
        <taxon>Betaproteobacteria</taxon>
        <taxon>Burkholderiales</taxon>
        <taxon>Burkholderiaceae</taxon>
        <taxon>Paraburkholderia</taxon>
    </lineage>
</organism>